<feature type="compositionally biased region" description="Polar residues" evidence="1">
    <location>
        <begin position="134"/>
        <end position="143"/>
    </location>
</feature>
<proteinExistence type="predicted"/>
<feature type="compositionally biased region" description="Polar residues" evidence="1">
    <location>
        <begin position="165"/>
        <end position="184"/>
    </location>
</feature>
<dbReference type="InterPro" id="IPR058933">
    <property type="entry name" value="YMC020W-like_ab_hydrolase"/>
</dbReference>
<dbReference type="InterPro" id="IPR058934">
    <property type="entry name" value="YMC020W-like"/>
</dbReference>
<keyword evidence="4" id="KW-1185">Reference proteome</keyword>
<feature type="domain" description="YMC020W-like alpha/beta hydrolase" evidence="2">
    <location>
        <begin position="279"/>
        <end position="612"/>
    </location>
</feature>
<feature type="region of interest" description="Disordered" evidence="1">
    <location>
        <begin position="87"/>
        <end position="203"/>
    </location>
</feature>
<dbReference type="EMBL" id="HG793130">
    <property type="protein sequence ID" value="CDK29015.1"/>
    <property type="molecule type" value="Genomic_DNA"/>
</dbReference>
<evidence type="ECO:0000313" key="3">
    <source>
        <dbReference type="EMBL" id="CDK29015.1"/>
    </source>
</evidence>
<reference evidence="3" key="2">
    <citation type="submission" date="2014-02" db="EMBL/GenBank/DDBJ databases">
        <title>Complete DNA sequence of /Kuraishia capsulata/ illustrates novel genomic features among budding yeasts (/Saccharomycotina/).</title>
        <authorList>
            <person name="Morales L."/>
            <person name="Noel B."/>
            <person name="Porcel B."/>
            <person name="Marcet-Houben M."/>
            <person name="Hullo M-F."/>
            <person name="Sacerdot C."/>
            <person name="Tekaia F."/>
            <person name="Leh-Louis V."/>
            <person name="Despons L."/>
            <person name="Khanna V."/>
            <person name="Aury J-M."/>
            <person name="Barbe V."/>
            <person name="Couloux A."/>
            <person name="Labadie K."/>
            <person name="Pelletier E."/>
            <person name="Souciet J-L."/>
            <person name="Boekhout T."/>
            <person name="Gabaldon T."/>
            <person name="Wincker P."/>
            <person name="Dujon B."/>
        </authorList>
    </citation>
    <scope>NUCLEOTIDE SEQUENCE</scope>
    <source>
        <strain evidence="3">CBS 1993</strain>
    </source>
</reference>
<evidence type="ECO:0000313" key="4">
    <source>
        <dbReference type="Proteomes" id="UP000019384"/>
    </source>
</evidence>
<feature type="compositionally biased region" description="Basic and acidic residues" evidence="1">
    <location>
        <begin position="97"/>
        <end position="112"/>
    </location>
</feature>
<dbReference type="RefSeq" id="XP_022461004.1">
    <property type="nucleotide sequence ID" value="XM_022606143.1"/>
</dbReference>
<sequence length="655" mass="72673">MPKVPIRSRLNKKIRPYLARMYLKKNNDDASTPTSHTATTAQPVTASSASVRSRSSAGDIPMGFEITQTDKTTRSSSWAFWQTAPGSISTANSQSGDHTDLPLDTTTQKDDSDTAASSGPAKNATSKGLEAETSLKTGETAQRSWLPWPRSASSASLKDLLIDPSSPSGNEPAQEPNGNRSWSIWSLGGGANGSANEVQDKPKEIIGPSNTIITEDAVLFEPATRKAQSVQSEEVSDQKPNLNKVVPKIEQCLPTESFASSVYNAYQKYYRRMGGAAYEPLHLSRIRPTTVKRVLIVGIHGFFPNKLLRPLLGEPTGTSIRFAREAEKAVLKWAKEQNMEVAIQKIALEKEGKVMDRVDFFFELMAKWQNEIKQADFIFVTAHSQGCPVSILLMSKLIEYGFITENQRAGILAMAGVNNGPYFGIDQKFFVRAYSTIENESMLELFEFQHFDSLLSRKYVESLRIIINNNVKVLFVGSIDDQLVPLYSAIASHVIHPNIYRAVYIDGTSNTPAFVSRIVSMSCSLMNLGFSDHGVIKEISKFLAGPLTGGGHSRIYNDIQVYDLGLEFFLSTNDLNAQNSNPQPVHFKGFDIKQLGANPFHLPWCMRGLIFEATKRLPSGKEQVDLMFDEFDSWNPESKVLKDMKYRLNGIRISL</sequence>
<dbReference type="HOGENOM" id="CLU_010834_1_1_1"/>
<dbReference type="GeneID" id="34522392"/>
<dbReference type="SUPFAM" id="SSF53474">
    <property type="entry name" value="alpha/beta-Hydrolases"/>
    <property type="match status" value="1"/>
</dbReference>
<dbReference type="GO" id="GO:0071561">
    <property type="term" value="C:nucleus-vacuole junction"/>
    <property type="evidence" value="ECO:0007669"/>
    <property type="project" value="EnsemblFungi"/>
</dbReference>
<feature type="region of interest" description="Disordered" evidence="1">
    <location>
        <begin position="25"/>
        <end position="62"/>
    </location>
</feature>
<dbReference type="PANTHER" id="PTHR47349:SF1">
    <property type="entry name" value="AER328WP"/>
    <property type="match status" value="1"/>
</dbReference>
<organism evidence="3 4">
    <name type="scientific">Kuraishia capsulata CBS 1993</name>
    <dbReference type="NCBI Taxonomy" id="1382522"/>
    <lineage>
        <taxon>Eukaryota</taxon>
        <taxon>Fungi</taxon>
        <taxon>Dikarya</taxon>
        <taxon>Ascomycota</taxon>
        <taxon>Saccharomycotina</taxon>
        <taxon>Pichiomycetes</taxon>
        <taxon>Pichiales</taxon>
        <taxon>Pichiaceae</taxon>
        <taxon>Kuraishia</taxon>
    </lineage>
</organism>
<dbReference type="Proteomes" id="UP000019384">
    <property type="component" value="Unassembled WGS sequence"/>
</dbReference>
<dbReference type="OrthoDB" id="5598028at2759"/>
<dbReference type="InterPro" id="IPR029058">
    <property type="entry name" value="AB_hydrolase_fold"/>
</dbReference>
<reference evidence="3" key="1">
    <citation type="submission" date="2013-12" db="EMBL/GenBank/DDBJ databases">
        <authorList>
            <person name="Genoscope - CEA"/>
        </authorList>
    </citation>
    <scope>NUCLEOTIDE SEQUENCE</scope>
    <source>
        <strain evidence="3">CBS 1993</strain>
    </source>
</reference>
<evidence type="ECO:0000259" key="2">
    <source>
        <dbReference type="Pfam" id="PF26147"/>
    </source>
</evidence>
<name>W6MXJ8_9ASCO</name>
<dbReference type="PANTHER" id="PTHR47349">
    <property type="entry name" value="CHROMOSOME 8, WHOLE GENOME SHOTGUN SEQUENCE"/>
    <property type="match status" value="1"/>
</dbReference>
<feature type="compositionally biased region" description="Polar residues" evidence="1">
    <location>
        <begin position="87"/>
        <end position="96"/>
    </location>
</feature>
<protein>
    <recommendedName>
        <fullName evidence="2">YMC020W-like alpha/beta hydrolase domain-containing protein</fullName>
    </recommendedName>
</protein>
<feature type="compositionally biased region" description="Low complexity" evidence="1">
    <location>
        <begin position="30"/>
        <end position="57"/>
    </location>
</feature>
<gene>
    <name evidence="3" type="ORF">KUCA_T00005001001</name>
</gene>
<accession>W6MXJ8</accession>
<dbReference type="Pfam" id="PF26147">
    <property type="entry name" value="AB_HYDROLASE_YMC0-YMC35"/>
    <property type="match status" value="1"/>
</dbReference>
<evidence type="ECO:0000256" key="1">
    <source>
        <dbReference type="SAM" id="MobiDB-lite"/>
    </source>
</evidence>
<dbReference type="GO" id="GO:0005774">
    <property type="term" value="C:vacuolar membrane"/>
    <property type="evidence" value="ECO:0007669"/>
    <property type="project" value="EnsemblFungi"/>
</dbReference>
<dbReference type="AlphaFoldDB" id="W6MXJ8"/>